<feature type="domain" description="ABC transmembrane type-1" evidence="8">
    <location>
        <begin position="61"/>
        <end position="243"/>
    </location>
</feature>
<evidence type="ECO:0000259" key="8">
    <source>
        <dbReference type="PROSITE" id="PS50928"/>
    </source>
</evidence>
<keyword evidence="2 7" id="KW-0813">Transport</keyword>
<comment type="similarity">
    <text evidence="7">Belongs to the binding-protein-dependent transport system permease family.</text>
</comment>
<evidence type="ECO:0000256" key="1">
    <source>
        <dbReference type="ARBA" id="ARBA00004651"/>
    </source>
</evidence>
<comment type="subcellular location">
    <subcellularLocation>
        <location evidence="1 7">Cell membrane</location>
        <topology evidence="1 7">Multi-pass membrane protein</topology>
    </subcellularLocation>
</comment>
<dbReference type="InterPro" id="IPR000515">
    <property type="entry name" value="MetI-like"/>
</dbReference>
<dbReference type="OrthoDB" id="3574452at2"/>
<feature type="transmembrane region" description="Helical" evidence="7">
    <location>
        <begin position="12"/>
        <end position="30"/>
    </location>
</feature>
<evidence type="ECO:0000256" key="7">
    <source>
        <dbReference type="RuleBase" id="RU363032"/>
    </source>
</evidence>
<dbReference type="Proteomes" id="UP000250028">
    <property type="component" value="Unassembled WGS sequence"/>
</dbReference>
<dbReference type="SUPFAM" id="SSF161098">
    <property type="entry name" value="MetI-like"/>
    <property type="match status" value="1"/>
</dbReference>
<dbReference type="RefSeq" id="WP_109683903.1">
    <property type="nucleotide sequence ID" value="NZ_QGDN01000001.1"/>
</dbReference>
<dbReference type="CDD" id="cd06261">
    <property type="entry name" value="TM_PBP2"/>
    <property type="match status" value="1"/>
</dbReference>
<evidence type="ECO:0000256" key="6">
    <source>
        <dbReference type="ARBA" id="ARBA00023136"/>
    </source>
</evidence>
<gene>
    <name evidence="9" type="ORF">SAMN04489750_0448</name>
</gene>
<feature type="transmembrane region" description="Helical" evidence="7">
    <location>
        <begin position="172"/>
        <end position="199"/>
    </location>
</feature>
<feature type="transmembrane region" description="Helical" evidence="7">
    <location>
        <begin position="68"/>
        <end position="88"/>
    </location>
</feature>
<evidence type="ECO:0000256" key="2">
    <source>
        <dbReference type="ARBA" id="ARBA00022448"/>
    </source>
</evidence>
<dbReference type="GO" id="GO:0005886">
    <property type="term" value="C:plasma membrane"/>
    <property type="evidence" value="ECO:0007669"/>
    <property type="project" value="UniProtKB-SubCell"/>
</dbReference>
<accession>A0A2Y8ZML4</accession>
<evidence type="ECO:0000313" key="9">
    <source>
        <dbReference type="EMBL" id="SSA33175.1"/>
    </source>
</evidence>
<keyword evidence="5 7" id="KW-1133">Transmembrane helix</keyword>
<reference evidence="10" key="1">
    <citation type="submission" date="2016-10" db="EMBL/GenBank/DDBJ databases">
        <authorList>
            <person name="Varghese N."/>
            <person name="Submissions S."/>
        </authorList>
    </citation>
    <scope>NUCLEOTIDE SEQUENCE [LARGE SCALE GENOMIC DNA]</scope>
    <source>
        <strain evidence="10">DSM 22951</strain>
    </source>
</reference>
<feature type="transmembrane region" description="Helical" evidence="7">
    <location>
        <begin position="128"/>
        <end position="151"/>
    </location>
</feature>
<dbReference type="GO" id="GO:0055085">
    <property type="term" value="P:transmembrane transport"/>
    <property type="evidence" value="ECO:0007669"/>
    <property type="project" value="InterPro"/>
</dbReference>
<evidence type="ECO:0000256" key="4">
    <source>
        <dbReference type="ARBA" id="ARBA00022692"/>
    </source>
</evidence>
<dbReference type="Pfam" id="PF00528">
    <property type="entry name" value="BPD_transp_1"/>
    <property type="match status" value="1"/>
</dbReference>
<keyword evidence="6 7" id="KW-0472">Membrane</keyword>
<dbReference type="InterPro" id="IPR035906">
    <property type="entry name" value="MetI-like_sf"/>
</dbReference>
<feature type="transmembrane region" description="Helical" evidence="7">
    <location>
        <begin position="224"/>
        <end position="246"/>
    </location>
</feature>
<dbReference type="AlphaFoldDB" id="A0A2Y8ZML4"/>
<organism evidence="9 10">
    <name type="scientific">Branchiibius hedensis</name>
    <dbReference type="NCBI Taxonomy" id="672460"/>
    <lineage>
        <taxon>Bacteria</taxon>
        <taxon>Bacillati</taxon>
        <taxon>Actinomycetota</taxon>
        <taxon>Actinomycetes</taxon>
        <taxon>Micrococcales</taxon>
        <taxon>Dermacoccaceae</taxon>
        <taxon>Branchiibius</taxon>
    </lineage>
</organism>
<keyword evidence="4 7" id="KW-0812">Transmembrane</keyword>
<sequence length="255" mass="27005">MNPVLRSRLRVVLAPLVFGVLAIALWQWFVTARNIQPYVLPSPSAIWEQFTGSIDIIRDAAITTAKNALLGLLIGTLFGVVCAALAAAIRPIEQMAAPTVVALSVIPIVALAPVLYAMFGAAAQTGRVLVAAIAAFVPVYINALRGLRTVLPIHRDLMRSYAATGWQATRSVTLPGAVPFIFTGIRIASSVAVISALIAEYFGGPLDGLGISITSAVSSSRYSLAWAFVLGSVVIGLLFYCVTYALEALVTRHRA</sequence>
<dbReference type="Gene3D" id="1.10.3720.10">
    <property type="entry name" value="MetI-like"/>
    <property type="match status" value="1"/>
</dbReference>
<protein>
    <submittedName>
        <fullName evidence="9">NitT/TauT family transport system permease protein</fullName>
    </submittedName>
</protein>
<proteinExistence type="inferred from homology"/>
<evidence type="ECO:0000256" key="5">
    <source>
        <dbReference type="ARBA" id="ARBA00022989"/>
    </source>
</evidence>
<evidence type="ECO:0000313" key="10">
    <source>
        <dbReference type="Proteomes" id="UP000250028"/>
    </source>
</evidence>
<feature type="transmembrane region" description="Helical" evidence="7">
    <location>
        <begin position="100"/>
        <end position="122"/>
    </location>
</feature>
<keyword evidence="3" id="KW-1003">Cell membrane</keyword>
<dbReference type="EMBL" id="UESZ01000001">
    <property type="protein sequence ID" value="SSA33175.1"/>
    <property type="molecule type" value="Genomic_DNA"/>
</dbReference>
<dbReference type="PROSITE" id="PS50928">
    <property type="entry name" value="ABC_TM1"/>
    <property type="match status" value="1"/>
</dbReference>
<name>A0A2Y8ZML4_9MICO</name>
<dbReference type="PANTHER" id="PTHR30151:SF41">
    <property type="entry name" value="ABC TRANSPORTER PERMEASE PROTEIN"/>
    <property type="match status" value="1"/>
</dbReference>
<dbReference type="PANTHER" id="PTHR30151">
    <property type="entry name" value="ALKANE SULFONATE ABC TRANSPORTER-RELATED, MEMBRANE SUBUNIT"/>
    <property type="match status" value="1"/>
</dbReference>
<keyword evidence="10" id="KW-1185">Reference proteome</keyword>
<evidence type="ECO:0000256" key="3">
    <source>
        <dbReference type="ARBA" id="ARBA00022475"/>
    </source>
</evidence>